<evidence type="ECO:0000256" key="1">
    <source>
        <dbReference type="ARBA" id="ARBA00004123"/>
    </source>
</evidence>
<dbReference type="FunFam" id="3.40.50.300:FF:000863">
    <property type="entry name" value="DNA excision repair protein ERCC-6"/>
    <property type="match status" value="1"/>
</dbReference>
<dbReference type="CDD" id="cd21397">
    <property type="entry name" value="cc_ERCC-6_N"/>
    <property type="match status" value="1"/>
</dbReference>
<feature type="compositionally biased region" description="Polar residues" evidence="15">
    <location>
        <begin position="66"/>
        <end position="78"/>
    </location>
</feature>
<evidence type="ECO:0000256" key="8">
    <source>
        <dbReference type="ARBA" id="ARBA00023125"/>
    </source>
</evidence>
<dbReference type="InterPro" id="IPR001650">
    <property type="entry name" value="Helicase_C-like"/>
</dbReference>
<evidence type="ECO:0000259" key="17">
    <source>
        <dbReference type="PROSITE" id="PS51194"/>
    </source>
</evidence>
<dbReference type="Pfam" id="PF25875">
    <property type="entry name" value="WHD_Rad26_CSB"/>
    <property type="match status" value="1"/>
</dbReference>
<keyword evidence="3" id="KW-0547">Nucleotide-binding</keyword>
<comment type="similarity">
    <text evidence="2">Belongs to the SNF2/RAD54 helicase family.</text>
</comment>
<evidence type="ECO:0000256" key="10">
    <source>
        <dbReference type="ARBA" id="ARBA00023242"/>
    </source>
</evidence>
<evidence type="ECO:0000313" key="18">
    <source>
        <dbReference type="EMBL" id="KAF6108579.1"/>
    </source>
</evidence>
<keyword evidence="6" id="KW-0347">Helicase</keyword>
<dbReference type="GO" id="GO:0004386">
    <property type="term" value="F:helicase activity"/>
    <property type="evidence" value="ECO:0007669"/>
    <property type="project" value="UniProtKB-KW"/>
</dbReference>
<feature type="region of interest" description="Disordered" evidence="15">
    <location>
        <begin position="19"/>
        <end position="85"/>
    </location>
</feature>
<dbReference type="SUPFAM" id="SSF52540">
    <property type="entry name" value="P-loop containing nucleoside triphosphate hydrolases"/>
    <property type="match status" value="2"/>
</dbReference>
<feature type="domain" description="Helicase ATP-binding" evidence="16">
    <location>
        <begin position="532"/>
        <end position="708"/>
    </location>
</feature>
<feature type="compositionally biased region" description="Basic and acidic residues" evidence="15">
    <location>
        <begin position="1243"/>
        <end position="1258"/>
    </location>
</feature>
<dbReference type="InterPro" id="IPR027417">
    <property type="entry name" value="P-loop_NTPase"/>
</dbReference>
<evidence type="ECO:0000256" key="13">
    <source>
        <dbReference type="ARBA" id="ARBA00079118"/>
    </source>
</evidence>
<sequence length="1505" mass="171088">MRCGGSQTKALAAAVRSLRRMSNERIPHSSRTQEQDCLQSQYVGDNEEMPIKQENEGDAEMEDSLLSCSSPTEPSTSAERCPSEVAKRKPALLHIDRHQIQAVEPSEQALELQGLGVDVYDQDVLEQGVLQQVDSAIHEASRAAQLVEAEREYQSVLDDLTSCTTSLRQINKIIEQLSPQAATNRDINRKLDSVKRQKYNKEQQLKKITAKQKRLQAILGGVEVKVEIDHASLEEEDAEAGPSCLGSMFMPAQEIAWEELIRTGQMTPFGTQIPQKQEKKPRKLMLNEASGFEKYLADQAKLSFERKKQACNKRAARKTPAMVTSELSPMVSENKPNKSSNILSKTDKRLKKHIRKLQKRALQFQGKVKLLKGKRHLESDVRPKEEGDCEDVESEYLATEEEEREEAAGVDLSAEGIDSELGPVLKRQKWQKRVTIQETDDDFFPSFGEESEATKGGGGQKVVRCRDDGDEDYYKRRLRRWNKQRLQDRDKCPKLEDDSEESDAEFDEGFKIPGFLFKRLFKYQQTGVRWLWELHCQQAGGILGDEMGLGKTIQIIAFLAGLSYSKIRTRGSNYRFQGLGPTIIVCPTTVMHQWVKEFHTWWPPFRVAVLHETGSSTHKKEKLIQDIVHCHGILITSYSYIRLMQDDISRHDWHYVILDEGHKIRNPNAAITLACKQFRTPHRIILSGSPMQNNLRELWSLFDFIFPGKLGTLPVFMEQFSVPITMGGYSNASPVQVKTAYKCACVLRDTINPYLLRRMKSDVKMSLSLPDKNEQVLFCRLTDEQHKVYQNFIDSKEVYRILNGETQIFSGLTALRKICNHPDLFSGGPKNHRGISDDEMEEDQFGYWKRSGKMIVVESLLKIWHKQDQRVLLFSQSRQMLDLLEVFLRAQKYSYLKMDGTTTIASRQPLITRFNEDTSIFVFLLTTRVGGLGVNLTGANRVIIYDPDWNPSTDTQARERAWRIGQKKQVTVYRLLTAGTIEEKIYHRQIFKQFLTNRVLKDPKQRRFFKSNDLYELFSLTSPDASQSTETSAIFAGTGSDVQTPKCHLKRKLQLAFGTEHNIPMCKKFSESNTFANDGTSSEEKSIAIRSNGNAIASNQGDPLRDAPQTSRNLTSNNRLREETDTVSQLEDSSVLDGNGECSNSPRISKMDRTSGEESIDEKQGLSDKTESCRVQTEPLWENEQMENNFYKHKSKTKHSVAEEETQEKLLRMKQKPKNSRCCRDAKFEGTRISHLVKKRQYQKQDNENESENKEQSNDDYVLEKLFKKSVGVHSVMKHDAIMDGASPDYVLVEAEANRVAQDALKALRLSRQRCLGAVSGVPTWTGHRGFSGAPVGIKSRFGQKRNSSFSVQHLSSASPKEKCQDSSMKKDGKDDVSEHVSGKVEDAESSSGALTSSSLLAKMRARNHLILPERLESENVHLQETSVPLPSTTEYDDLLVEMRNFIAFQARVDGQASTQEILQEFESKLSVSQSCVFRELLRNLCTFHRTSGGKGIWKLKAEYC</sequence>
<evidence type="ECO:0000256" key="2">
    <source>
        <dbReference type="ARBA" id="ARBA00007025"/>
    </source>
</evidence>
<feature type="compositionally biased region" description="Acidic residues" evidence="15">
    <location>
        <begin position="387"/>
        <end position="405"/>
    </location>
</feature>
<keyword evidence="9" id="KW-0234">DNA repair</keyword>
<dbReference type="FunFam" id="3.40.50.10810:FF:000042">
    <property type="entry name" value="SNF2 family helicase-like protein"/>
    <property type="match status" value="1"/>
</dbReference>
<feature type="region of interest" description="Disordered" evidence="15">
    <location>
        <begin position="1349"/>
        <end position="1391"/>
    </location>
</feature>
<dbReference type="SMART" id="SM00487">
    <property type="entry name" value="DEXDc"/>
    <property type="match status" value="1"/>
</dbReference>
<dbReference type="InterPro" id="IPR050496">
    <property type="entry name" value="SNF2_RAD54_helicase_repair"/>
</dbReference>
<organism evidence="18 19">
    <name type="scientific">Phyllostomus discolor</name>
    <name type="common">pale spear-nosed bat</name>
    <dbReference type="NCBI Taxonomy" id="89673"/>
    <lineage>
        <taxon>Eukaryota</taxon>
        <taxon>Metazoa</taxon>
        <taxon>Chordata</taxon>
        <taxon>Craniata</taxon>
        <taxon>Vertebrata</taxon>
        <taxon>Euteleostomi</taxon>
        <taxon>Mammalia</taxon>
        <taxon>Eutheria</taxon>
        <taxon>Laurasiatheria</taxon>
        <taxon>Chiroptera</taxon>
        <taxon>Yangochiroptera</taxon>
        <taxon>Phyllostomidae</taxon>
        <taxon>Phyllostominae</taxon>
        <taxon>Phyllostomus</taxon>
    </lineage>
</organism>
<keyword evidence="7" id="KW-0067">ATP-binding</keyword>
<evidence type="ECO:0000256" key="9">
    <source>
        <dbReference type="ARBA" id="ARBA00023204"/>
    </source>
</evidence>
<reference evidence="18 19" key="1">
    <citation type="journal article" date="2020" name="Nature">
        <title>Six reference-quality genomes reveal evolution of bat adaptations.</title>
        <authorList>
            <person name="Jebb D."/>
            <person name="Huang Z."/>
            <person name="Pippel M."/>
            <person name="Hughes G.M."/>
            <person name="Lavrichenko K."/>
            <person name="Devanna P."/>
            <person name="Winkler S."/>
            <person name="Jermiin L.S."/>
            <person name="Skirmuntt E.C."/>
            <person name="Katzourakis A."/>
            <person name="Burkitt-Gray L."/>
            <person name="Ray D.A."/>
            <person name="Sullivan K.A.M."/>
            <person name="Roscito J.G."/>
            <person name="Kirilenko B.M."/>
            <person name="Davalos L.M."/>
            <person name="Corthals A.P."/>
            <person name="Power M.L."/>
            <person name="Jones G."/>
            <person name="Ransome R.D."/>
            <person name="Dechmann D.K.N."/>
            <person name="Locatelli A.G."/>
            <person name="Puechmaille S.J."/>
            <person name="Fedrigo O."/>
            <person name="Jarvis E.D."/>
            <person name="Hiller M."/>
            <person name="Vernes S.C."/>
            <person name="Myers E.W."/>
            <person name="Teeling E.C."/>
        </authorList>
    </citation>
    <scope>NUCLEOTIDE SEQUENCE [LARGE SCALE GENOMIC DNA]</scope>
    <source>
        <strain evidence="18">Bat1K_MPI-CBG_1</strain>
    </source>
</reference>
<dbReference type="PROSITE" id="PS51194">
    <property type="entry name" value="HELICASE_CTER"/>
    <property type="match status" value="1"/>
</dbReference>
<dbReference type="GO" id="GO:0005634">
    <property type="term" value="C:nucleus"/>
    <property type="evidence" value="ECO:0007669"/>
    <property type="project" value="UniProtKB-SubCell"/>
</dbReference>
<dbReference type="GO" id="GO:0006283">
    <property type="term" value="P:transcription-coupled nucleotide-excision repair"/>
    <property type="evidence" value="ECO:0007669"/>
    <property type="project" value="TreeGrafter"/>
</dbReference>
<evidence type="ECO:0000256" key="15">
    <source>
        <dbReference type="SAM" id="MobiDB-lite"/>
    </source>
</evidence>
<dbReference type="Pfam" id="PF00176">
    <property type="entry name" value="SNF2-rel_dom"/>
    <property type="match status" value="1"/>
</dbReference>
<dbReference type="GO" id="GO:0008094">
    <property type="term" value="F:ATP-dependent activity, acting on DNA"/>
    <property type="evidence" value="ECO:0007669"/>
    <property type="project" value="TreeGrafter"/>
</dbReference>
<evidence type="ECO:0000313" key="19">
    <source>
        <dbReference type="Proteomes" id="UP000664940"/>
    </source>
</evidence>
<feature type="compositionally biased region" description="Basic and acidic residues" evidence="15">
    <location>
        <begin position="1360"/>
        <end position="1387"/>
    </location>
</feature>
<keyword evidence="14" id="KW-0175">Coiled coil</keyword>
<dbReference type="Gene3D" id="3.40.50.10810">
    <property type="entry name" value="Tandem AAA-ATPase domain"/>
    <property type="match status" value="1"/>
</dbReference>
<feature type="domain" description="Helicase C-terminal" evidence="17">
    <location>
        <begin position="856"/>
        <end position="1015"/>
    </location>
</feature>
<evidence type="ECO:0000256" key="11">
    <source>
        <dbReference type="ARBA" id="ARBA00071998"/>
    </source>
</evidence>
<dbReference type="Gene3D" id="3.40.50.300">
    <property type="entry name" value="P-loop containing nucleotide triphosphate hydrolases"/>
    <property type="match status" value="1"/>
</dbReference>
<dbReference type="GO" id="GO:0016787">
    <property type="term" value="F:hydrolase activity"/>
    <property type="evidence" value="ECO:0007669"/>
    <property type="project" value="UniProtKB-KW"/>
</dbReference>
<feature type="compositionally biased region" description="Basic and acidic residues" evidence="15">
    <location>
        <begin position="1149"/>
        <end position="1172"/>
    </location>
</feature>
<evidence type="ECO:0000256" key="7">
    <source>
        <dbReference type="ARBA" id="ARBA00022840"/>
    </source>
</evidence>
<dbReference type="EMBL" id="JABVXQ010000005">
    <property type="protein sequence ID" value="KAF6108579.1"/>
    <property type="molecule type" value="Genomic_DNA"/>
</dbReference>
<feature type="compositionally biased region" description="Basic and acidic residues" evidence="15">
    <location>
        <begin position="1222"/>
        <end position="1232"/>
    </location>
</feature>
<dbReference type="InterPro" id="IPR058951">
    <property type="entry name" value="WHD_Rad26_CSB-like"/>
</dbReference>
<feature type="coiled-coil region" evidence="14">
    <location>
        <begin position="184"/>
        <end position="211"/>
    </location>
</feature>
<dbReference type="CDD" id="cd18000">
    <property type="entry name" value="DEXHc_ERCC6"/>
    <property type="match status" value="1"/>
</dbReference>
<feature type="compositionally biased region" description="Polar residues" evidence="15">
    <location>
        <begin position="1108"/>
        <end position="1118"/>
    </location>
</feature>
<evidence type="ECO:0000256" key="6">
    <source>
        <dbReference type="ARBA" id="ARBA00022806"/>
    </source>
</evidence>
<keyword evidence="10" id="KW-0539">Nucleus</keyword>
<keyword evidence="8" id="KW-0238">DNA-binding</keyword>
<dbReference type="SMART" id="SM00490">
    <property type="entry name" value="HELICc"/>
    <property type="match status" value="1"/>
</dbReference>
<feature type="region of interest" description="Disordered" evidence="15">
    <location>
        <begin position="1095"/>
        <end position="1258"/>
    </location>
</feature>
<dbReference type="PROSITE" id="PS51192">
    <property type="entry name" value="HELICASE_ATP_BIND_1"/>
    <property type="match status" value="1"/>
</dbReference>
<feature type="compositionally biased region" description="Polar residues" evidence="15">
    <location>
        <begin position="1349"/>
        <end position="1359"/>
    </location>
</feature>
<dbReference type="CDD" id="cd18793">
    <property type="entry name" value="SF2_C_SNF"/>
    <property type="match status" value="1"/>
</dbReference>
<gene>
    <name evidence="18" type="ORF">HJG60_004559</name>
</gene>
<feature type="compositionally biased region" description="Basic and acidic residues" evidence="15">
    <location>
        <begin position="21"/>
        <end position="34"/>
    </location>
</feature>
<evidence type="ECO:0000256" key="14">
    <source>
        <dbReference type="SAM" id="Coils"/>
    </source>
</evidence>
<dbReference type="InterPro" id="IPR038718">
    <property type="entry name" value="SNF2-like_sf"/>
</dbReference>
<evidence type="ECO:0000256" key="12">
    <source>
        <dbReference type="ARBA" id="ARBA00076356"/>
    </source>
</evidence>
<evidence type="ECO:0000256" key="5">
    <source>
        <dbReference type="ARBA" id="ARBA00022801"/>
    </source>
</evidence>
<keyword evidence="4" id="KW-0227">DNA damage</keyword>
<protein>
    <recommendedName>
        <fullName evidence="11">DNA excision repair protein ERCC-6</fullName>
    </recommendedName>
    <alternativeName>
        <fullName evidence="12">ATP-dependent helicase ERCC6</fullName>
    </alternativeName>
    <alternativeName>
        <fullName evidence="13">Cockayne syndrome protein CSB</fullName>
    </alternativeName>
</protein>
<dbReference type="PANTHER" id="PTHR45629">
    <property type="entry name" value="SNF2/RAD54 FAMILY MEMBER"/>
    <property type="match status" value="1"/>
</dbReference>
<dbReference type="PANTHER" id="PTHR45629:SF7">
    <property type="entry name" value="DNA EXCISION REPAIR PROTEIN ERCC-6-RELATED"/>
    <property type="match status" value="1"/>
</dbReference>
<dbReference type="InterPro" id="IPR014001">
    <property type="entry name" value="Helicase_ATP-bd"/>
</dbReference>
<keyword evidence="5" id="KW-0378">Hydrolase</keyword>
<dbReference type="CDD" id="cd22254">
    <property type="entry name" value="CSB_WHD"/>
    <property type="match status" value="1"/>
</dbReference>
<feature type="region of interest" description="Disordered" evidence="15">
    <location>
        <begin position="379"/>
        <end position="410"/>
    </location>
</feature>
<evidence type="ECO:0000256" key="4">
    <source>
        <dbReference type="ARBA" id="ARBA00022763"/>
    </source>
</evidence>
<feature type="compositionally biased region" description="Basic residues" evidence="15">
    <location>
        <begin position="1212"/>
        <end position="1221"/>
    </location>
</feature>
<dbReference type="GO" id="GO:0005524">
    <property type="term" value="F:ATP binding"/>
    <property type="evidence" value="ECO:0007669"/>
    <property type="project" value="UniProtKB-KW"/>
</dbReference>
<dbReference type="InterPro" id="IPR049730">
    <property type="entry name" value="SNF2/RAD54-like_C"/>
</dbReference>
<dbReference type="InterPro" id="IPR059240">
    <property type="entry name" value="cc_ERCC-6_N"/>
</dbReference>
<dbReference type="InterPro" id="IPR000330">
    <property type="entry name" value="SNF2_N"/>
</dbReference>
<comment type="caution">
    <text evidence="18">The sequence shown here is derived from an EMBL/GenBank/DDBJ whole genome shotgun (WGS) entry which is preliminary data.</text>
</comment>
<name>A0A834AA81_9CHIR</name>
<comment type="subcellular location">
    <subcellularLocation>
        <location evidence="1">Nucleus</location>
    </subcellularLocation>
</comment>
<dbReference type="Pfam" id="PF00271">
    <property type="entry name" value="Helicase_C"/>
    <property type="match status" value="1"/>
</dbReference>
<dbReference type="Proteomes" id="UP000664940">
    <property type="component" value="Unassembled WGS sequence"/>
</dbReference>
<proteinExistence type="inferred from homology"/>
<evidence type="ECO:0000259" key="16">
    <source>
        <dbReference type="PROSITE" id="PS51192"/>
    </source>
</evidence>
<accession>A0A834AA81</accession>
<evidence type="ECO:0000256" key="3">
    <source>
        <dbReference type="ARBA" id="ARBA00022741"/>
    </source>
</evidence>